<dbReference type="InterPro" id="IPR001636">
    <property type="entry name" value="SAICAR_synth"/>
</dbReference>
<dbReference type="PROSITE" id="PS01058">
    <property type="entry name" value="SAICAR_SYNTHETASE_2"/>
    <property type="match status" value="1"/>
</dbReference>
<dbReference type="PANTHER" id="PTHR43700:SF1">
    <property type="entry name" value="PHOSPHORIBOSYLAMINOIMIDAZOLE-SUCCINOCARBOXAMIDE SYNTHASE"/>
    <property type="match status" value="1"/>
</dbReference>
<dbReference type="NCBIfam" id="TIGR00081">
    <property type="entry name" value="purC"/>
    <property type="match status" value="1"/>
</dbReference>
<dbReference type="SUPFAM" id="SSF56104">
    <property type="entry name" value="SAICAR synthase-like"/>
    <property type="match status" value="1"/>
</dbReference>
<comment type="pathway">
    <text evidence="1 8">Purine metabolism; IMP biosynthesis via de novo pathway; 5-amino-1-(5-phospho-D-ribosyl)imidazole-4-carboxamide from 5-amino-1-(5-phospho-D-ribosyl)imidazole-4-carboxylate: step 1/2.</text>
</comment>
<evidence type="ECO:0000256" key="1">
    <source>
        <dbReference type="ARBA" id="ARBA00004672"/>
    </source>
</evidence>
<protein>
    <recommendedName>
        <fullName evidence="8">Phosphoribosylaminoimidazole-succinocarboxamide synthase</fullName>
        <ecNumber evidence="8">6.3.2.6</ecNumber>
    </recommendedName>
    <alternativeName>
        <fullName evidence="8">SAICAR synthetase</fullName>
    </alternativeName>
</protein>
<dbReference type="GO" id="GO:0005524">
    <property type="term" value="F:ATP binding"/>
    <property type="evidence" value="ECO:0007669"/>
    <property type="project" value="UniProtKB-KW"/>
</dbReference>
<dbReference type="AlphaFoldDB" id="A0A7V5XFD5"/>
<dbReference type="Gene3D" id="3.30.470.20">
    <property type="entry name" value="ATP-grasp fold, B domain"/>
    <property type="match status" value="1"/>
</dbReference>
<keyword evidence="6 8" id="KW-0067">ATP-binding</keyword>
<evidence type="ECO:0000259" key="9">
    <source>
        <dbReference type="Pfam" id="PF01259"/>
    </source>
</evidence>
<comment type="caution">
    <text evidence="10">The sequence shown here is derived from an EMBL/GenBank/DDBJ whole genome shotgun (WGS) entry which is preliminary data.</text>
</comment>
<evidence type="ECO:0000313" key="10">
    <source>
        <dbReference type="EMBL" id="HHQ15449.1"/>
    </source>
</evidence>
<dbReference type="EC" id="6.3.2.6" evidence="8"/>
<evidence type="ECO:0000256" key="6">
    <source>
        <dbReference type="ARBA" id="ARBA00022840"/>
    </source>
</evidence>
<evidence type="ECO:0000256" key="5">
    <source>
        <dbReference type="ARBA" id="ARBA00022755"/>
    </source>
</evidence>
<evidence type="ECO:0000256" key="8">
    <source>
        <dbReference type="HAMAP-Rule" id="MF_00137"/>
    </source>
</evidence>
<dbReference type="HAMAP" id="MF_00137">
    <property type="entry name" value="SAICAR_synth"/>
    <property type="match status" value="1"/>
</dbReference>
<dbReference type="GO" id="GO:0004639">
    <property type="term" value="F:phosphoribosylaminoimidazolesuccinocarboxamide synthase activity"/>
    <property type="evidence" value="ECO:0007669"/>
    <property type="project" value="UniProtKB-UniRule"/>
</dbReference>
<dbReference type="GO" id="GO:0005737">
    <property type="term" value="C:cytoplasm"/>
    <property type="evidence" value="ECO:0007669"/>
    <property type="project" value="TreeGrafter"/>
</dbReference>
<dbReference type="Pfam" id="PF01259">
    <property type="entry name" value="SAICAR_synt"/>
    <property type="match status" value="1"/>
</dbReference>
<dbReference type="EMBL" id="DRWR01000025">
    <property type="protein sequence ID" value="HHQ15449.1"/>
    <property type="molecule type" value="Genomic_DNA"/>
</dbReference>
<dbReference type="PANTHER" id="PTHR43700">
    <property type="entry name" value="PHOSPHORIBOSYLAMINOIMIDAZOLE-SUCCINOCARBOXAMIDE SYNTHASE"/>
    <property type="match status" value="1"/>
</dbReference>
<keyword evidence="4 8" id="KW-0547">Nucleotide-binding</keyword>
<comment type="similarity">
    <text evidence="2 8">Belongs to the SAICAR synthetase family.</text>
</comment>
<dbReference type="NCBIfam" id="NF010568">
    <property type="entry name" value="PRK13961.1"/>
    <property type="match status" value="1"/>
</dbReference>
<dbReference type="UniPathway" id="UPA00074">
    <property type="reaction ID" value="UER00131"/>
</dbReference>
<evidence type="ECO:0000256" key="3">
    <source>
        <dbReference type="ARBA" id="ARBA00022598"/>
    </source>
</evidence>
<keyword evidence="3 8" id="KW-0436">Ligase</keyword>
<organism evidence="10">
    <name type="scientific">Thermodesulfobacterium geofontis</name>
    <dbReference type="NCBI Taxonomy" id="1295609"/>
    <lineage>
        <taxon>Bacteria</taxon>
        <taxon>Pseudomonadati</taxon>
        <taxon>Thermodesulfobacteriota</taxon>
        <taxon>Thermodesulfobacteria</taxon>
        <taxon>Thermodesulfobacteriales</taxon>
        <taxon>Thermodesulfobacteriaceae</taxon>
        <taxon>Thermodesulfobacterium</taxon>
    </lineage>
</organism>
<dbReference type="InterPro" id="IPR028923">
    <property type="entry name" value="SAICAR_synt/ADE2_N"/>
</dbReference>
<evidence type="ECO:0000256" key="2">
    <source>
        <dbReference type="ARBA" id="ARBA00010190"/>
    </source>
</evidence>
<dbReference type="GO" id="GO:0006189">
    <property type="term" value="P:'de novo' IMP biosynthetic process"/>
    <property type="evidence" value="ECO:0007669"/>
    <property type="project" value="UniProtKB-UniRule"/>
</dbReference>
<dbReference type="InterPro" id="IPR018236">
    <property type="entry name" value="SAICAR_synthetase_CS"/>
</dbReference>
<evidence type="ECO:0000256" key="7">
    <source>
        <dbReference type="ARBA" id="ARBA00048475"/>
    </source>
</evidence>
<gene>
    <name evidence="8" type="primary">purC</name>
    <name evidence="10" type="ORF">ENM15_01315</name>
</gene>
<dbReference type="FunFam" id="3.30.470.20:FF:000015">
    <property type="entry name" value="Phosphoribosylaminoimidazole-succinocarboxamide synthase"/>
    <property type="match status" value="1"/>
</dbReference>
<dbReference type="CDD" id="cd01414">
    <property type="entry name" value="SAICAR_synt_Sc"/>
    <property type="match status" value="1"/>
</dbReference>
<sequence length="294" mass="33706">MEKALFQTDIKEVPLLKRGKVRDIYDLGDRLLIVATDRISAFDVVLPTPIPDKGKILTLMTLFWLDFLKDIVENHLITAYIEEYPDVLKPYKEILHQRSMIIKKAKVIPAECIVRGYITGSAMKDYQKTGKVCGIKLPEGLREADKLPEPIFTPSTKAEEGHDVNITFEELVNIVGKEVAETLRDLSLKLYLKASNYAESKGIIIADTKFEFGFYEGKIILIDEVLTPDSSRFWPKDEYEPGKPQKSYDKQFLRDWLKSISWEESAPPTIPPEIVEKTRAKYFEALYRLTGKTL</sequence>
<feature type="domain" description="SAICAR synthetase/ADE2 N-terminal" evidence="9">
    <location>
        <begin position="16"/>
        <end position="266"/>
    </location>
</feature>
<reference evidence="10" key="1">
    <citation type="journal article" date="2020" name="mSystems">
        <title>Genome- and Community-Level Interaction Insights into Carbon Utilization and Element Cycling Functions of Hydrothermarchaeota in Hydrothermal Sediment.</title>
        <authorList>
            <person name="Zhou Z."/>
            <person name="Liu Y."/>
            <person name="Xu W."/>
            <person name="Pan J."/>
            <person name="Luo Z.H."/>
            <person name="Li M."/>
        </authorList>
    </citation>
    <scope>NUCLEOTIDE SEQUENCE [LARGE SCALE GENOMIC DNA]</scope>
    <source>
        <strain evidence="10">SpSt-106</strain>
    </source>
</reference>
<keyword evidence="5 8" id="KW-0658">Purine biosynthesis</keyword>
<accession>A0A7V5XFD5</accession>
<dbReference type="Gene3D" id="3.30.200.20">
    <property type="entry name" value="Phosphorylase Kinase, domain 1"/>
    <property type="match status" value="1"/>
</dbReference>
<proteinExistence type="inferred from homology"/>
<comment type="catalytic activity">
    <reaction evidence="7 8">
        <text>5-amino-1-(5-phospho-D-ribosyl)imidazole-4-carboxylate + L-aspartate + ATP = (2S)-2-[5-amino-1-(5-phospho-beta-D-ribosyl)imidazole-4-carboxamido]succinate + ADP + phosphate + 2 H(+)</text>
        <dbReference type="Rhea" id="RHEA:22628"/>
        <dbReference type="ChEBI" id="CHEBI:15378"/>
        <dbReference type="ChEBI" id="CHEBI:29991"/>
        <dbReference type="ChEBI" id="CHEBI:30616"/>
        <dbReference type="ChEBI" id="CHEBI:43474"/>
        <dbReference type="ChEBI" id="CHEBI:58443"/>
        <dbReference type="ChEBI" id="CHEBI:77657"/>
        <dbReference type="ChEBI" id="CHEBI:456216"/>
        <dbReference type="EC" id="6.3.2.6"/>
    </reaction>
</comment>
<evidence type="ECO:0000256" key="4">
    <source>
        <dbReference type="ARBA" id="ARBA00022741"/>
    </source>
</evidence>
<name>A0A7V5XFD5_9BACT</name>